<dbReference type="Proteomes" id="UP001603857">
    <property type="component" value="Unassembled WGS sequence"/>
</dbReference>
<evidence type="ECO:0000313" key="1">
    <source>
        <dbReference type="EMBL" id="KAL2316720.1"/>
    </source>
</evidence>
<gene>
    <name evidence="1" type="ORF">Fmac_030596</name>
</gene>
<name>A0ABD1KZN4_9FABA</name>
<proteinExistence type="predicted"/>
<comment type="caution">
    <text evidence="1">The sequence shown here is derived from an EMBL/GenBank/DDBJ whole genome shotgun (WGS) entry which is preliminary data.</text>
</comment>
<dbReference type="EMBL" id="JBGMDY010000011">
    <property type="protein sequence ID" value="KAL2316720.1"/>
    <property type="molecule type" value="Genomic_DNA"/>
</dbReference>
<reference evidence="1 2" key="1">
    <citation type="submission" date="2024-08" db="EMBL/GenBank/DDBJ databases">
        <title>Insights into the chromosomal genome structure of Flemingia macrophylla.</title>
        <authorList>
            <person name="Ding Y."/>
            <person name="Zhao Y."/>
            <person name="Bi W."/>
            <person name="Wu M."/>
            <person name="Zhao G."/>
            <person name="Gong Y."/>
            <person name="Li W."/>
            <person name="Zhang P."/>
        </authorList>
    </citation>
    <scope>NUCLEOTIDE SEQUENCE [LARGE SCALE GENOMIC DNA]</scope>
    <source>
        <strain evidence="1">DYQJB</strain>
        <tissue evidence="1">Leaf</tissue>
    </source>
</reference>
<organism evidence="1 2">
    <name type="scientific">Flemingia macrophylla</name>
    <dbReference type="NCBI Taxonomy" id="520843"/>
    <lineage>
        <taxon>Eukaryota</taxon>
        <taxon>Viridiplantae</taxon>
        <taxon>Streptophyta</taxon>
        <taxon>Embryophyta</taxon>
        <taxon>Tracheophyta</taxon>
        <taxon>Spermatophyta</taxon>
        <taxon>Magnoliopsida</taxon>
        <taxon>eudicotyledons</taxon>
        <taxon>Gunneridae</taxon>
        <taxon>Pentapetalae</taxon>
        <taxon>rosids</taxon>
        <taxon>fabids</taxon>
        <taxon>Fabales</taxon>
        <taxon>Fabaceae</taxon>
        <taxon>Papilionoideae</taxon>
        <taxon>50 kb inversion clade</taxon>
        <taxon>NPAAA clade</taxon>
        <taxon>indigoferoid/millettioid clade</taxon>
        <taxon>Phaseoleae</taxon>
        <taxon>Flemingia</taxon>
    </lineage>
</organism>
<keyword evidence="2" id="KW-1185">Reference proteome</keyword>
<evidence type="ECO:0000313" key="2">
    <source>
        <dbReference type="Proteomes" id="UP001603857"/>
    </source>
</evidence>
<sequence>MLKELSRRRAYVLQSEAKLESSMQKEANLKSEIDVDSGGKLEMSSLYSHLRDNPRKQF</sequence>
<accession>A0ABD1KZN4</accession>
<protein>
    <submittedName>
        <fullName evidence="1">Uncharacterized protein</fullName>
    </submittedName>
</protein>
<dbReference type="AlphaFoldDB" id="A0ABD1KZN4"/>